<dbReference type="AlphaFoldDB" id="A0A1I1LTS4"/>
<sequence>MAEINFATVLLGAEGFTEGNVNETYRGQVLLHGGEIRQAIIKDLDLIQLCNELLAFCLARWLGLPIPDSFLGLVRPDILSVNKAPALPDGSRLVFVSTDVKVPNVTFRLRASTPIGQRAIIDQVSKWPDLGKLYAFDAWIANIDRHCGNLLFGSVGDTWLIDHGHCFTGPTWGPSDLDPAKEFASRLSEWMTPFLSADQKDTRRTEAQAVEAVLAGFDAEEPTNSSRVVDLMPMDYVDALKQFLTQRSAQVTFHASKALNVPVML</sequence>
<feature type="domain" description="HipA-like kinase" evidence="1">
    <location>
        <begin position="46"/>
        <end position="168"/>
    </location>
</feature>
<gene>
    <name evidence="2" type="ORF">SAMN04488094_1098</name>
</gene>
<protein>
    <recommendedName>
        <fullName evidence="1">HipA-like kinase domain-containing protein</fullName>
    </recommendedName>
</protein>
<dbReference type="STRING" id="441112.SAMN04488094_1098"/>
<keyword evidence="3" id="KW-1185">Reference proteome</keyword>
<dbReference type="RefSeq" id="WP_093361397.1">
    <property type="nucleotide sequence ID" value="NZ_FOLG01000009.1"/>
</dbReference>
<evidence type="ECO:0000259" key="1">
    <source>
        <dbReference type="Pfam" id="PF20613"/>
    </source>
</evidence>
<evidence type="ECO:0000313" key="3">
    <source>
        <dbReference type="Proteomes" id="UP000198728"/>
    </source>
</evidence>
<name>A0A1I1LTS4_9RHOB</name>
<organism evidence="2 3">
    <name type="scientific">Tropicimonas isoalkanivorans</name>
    <dbReference type="NCBI Taxonomy" id="441112"/>
    <lineage>
        <taxon>Bacteria</taxon>
        <taxon>Pseudomonadati</taxon>
        <taxon>Pseudomonadota</taxon>
        <taxon>Alphaproteobacteria</taxon>
        <taxon>Rhodobacterales</taxon>
        <taxon>Roseobacteraceae</taxon>
        <taxon>Tropicimonas</taxon>
    </lineage>
</organism>
<proteinExistence type="predicted"/>
<accession>A0A1I1LTS4</accession>
<dbReference type="Pfam" id="PF20613">
    <property type="entry name" value="HipA_2"/>
    <property type="match status" value="1"/>
</dbReference>
<dbReference type="EMBL" id="FOLG01000009">
    <property type="protein sequence ID" value="SFC76326.1"/>
    <property type="molecule type" value="Genomic_DNA"/>
</dbReference>
<reference evidence="2 3" key="1">
    <citation type="submission" date="2016-10" db="EMBL/GenBank/DDBJ databases">
        <authorList>
            <person name="de Groot N.N."/>
        </authorList>
    </citation>
    <scope>NUCLEOTIDE SEQUENCE [LARGE SCALE GENOMIC DNA]</scope>
    <source>
        <strain evidence="2 3">DSM 19548</strain>
    </source>
</reference>
<dbReference type="Proteomes" id="UP000198728">
    <property type="component" value="Unassembled WGS sequence"/>
</dbReference>
<evidence type="ECO:0000313" key="2">
    <source>
        <dbReference type="EMBL" id="SFC76326.1"/>
    </source>
</evidence>
<dbReference type="OrthoDB" id="9128719at2"/>
<dbReference type="InterPro" id="IPR046748">
    <property type="entry name" value="HipA_2"/>
</dbReference>